<name>A0ABY6HMH2_9ARCH</name>
<evidence type="ECO:0000313" key="13">
    <source>
        <dbReference type="Proteomes" id="UP001208689"/>
    </source>
</evidence>
<dbReference type="InterPro" id="IPR001330">
    <property type="entry name" value="Prenyltrans"/>
</dbReference>
<evidence type="ECO:0000256" key="8">
    <source>
        <dbReference type="ARBA" id="ARBA00030816"/>
    </source>
</evidence>
<dbReference type="EMBL" id="CP104013">
    <property type="protein sequence ID" value="UYP44710.1"/>
    <property type="molecule type" value="Genomic_DNA"/>
</dbReference>
<evidence type="ECO:0000256" key="10">
    <source>
        <dbReference type="SAM" id="Phobius"/>
    </source>
</evidence>
<feature type="transmembrane region" description="Helical" evidence="10">
    <location>
        <begin position="355"/>
        <end position="376"/>
    </location>
</feature>
<evidence type="ECO:0000256" key="5">
    <source>
        <dbReference type="ARBA" id="ARBA00022723"/>
    </source>
</evidence>
<evidence type="ECO:0000256" key="3">
    <source>
        <dbReference type="ARBA" id="ARBA00022602"/>
    </source>
</evidence>
<organism evidence="12 13">
    <name type="scientific">Candidatus Lokiarchaeum ossiferum</name>
    <dbReference type="NCBI Taxonomy" id="2951803"/>
    <lineage>
        <taxon>Archaea</taxon>
        <taxon>Promethearchaeati</taxon>
        <taxon>Promethearchaeota</taxon>
        <taxon>Promethearchaeia</taxon>
        <taxon>Promethearchaeales</taxon>
        <taxon>Promethearchaeaceae</taxon>
        <taxon>Candidatus Lokiarchaeum</taxon>
    </lineage>
</organism>
<dbReference type="PANTHER" id="PTHR11774">
    <property type="entry name" value="GERANYLGERANYL TRANSFERASE TYPE BETA SUBUNIT"/>
    <property type="match status" value="1"/>
</dbReference>
<dbReference type="CDD" id="cd00688">
    <property type="entry name" value="ISOPREN_C2_like"/>
    <property type="match status" value="1"/>
</dbReference>
<keyword evidence="7" id="KW-0862">Zinc</keyword>
<comment type="cofactor">
    <cofactor evidence="1">
        <name>Zn(2+)</name>
        <dbReference type="ChEBI" id="CHEBI:29105"/>
    </cofactor>
</comment>
<keyword evidence="6" id="KW-0677">Repeat</keyword>
<dbReference type="PANTHER" id="PTHR11774:SF11">
    <property type="entry name" value="GERANYLGERANYL TRANSFERASE TYPE-2 SUBUNIT BETA"/>
    <property type="match status" value="1"/>
</dbReference>
<feature type="domain" description="Prenyltransferase alpha-alpha toroid" evidence="11">
    <location>
        <begin position="175"/>
        <end position="339"/>
    </location>
</feature>
<evidence type="ECO:0000256" key="7">
    <source>
        <dbReference type="ARBA" id="ARBA00022833"/>
    </source>
</evidence>
<proteinExistence type="inferred from homology"/>
<comment type="similarity">
    <text evidence="2">Belongs to the protein prenyltransferase subunit beta family.</text>
</comment>
<evidence type="ECO:0000256" key="6">
    <source>
        <dbReference type="ARBA" id="ARBA00022737"/>
    </source>
</evidence>
<accession>A0ABY6HMH2</accession>
<reference evidence="12" key="1">
    <citation type="submission" date="2022-09" db="EMBL/GenBank/DDBJ databases">
        <title>Actin cytoskeleton and complex cell architecture in an #Asgard archaeon.</title>
        <authorList>
            <person name="Ponce Toledo R.I."/>
            <person name="Schleper C."/>
            <person name="Rodrigues Oliveira T."/>
            <person name="Wollweber F."/>
            <person name="Xu J."/>
            <person name="Rittmann S."/>
            <person name="Klingl A."/>
            <person name="Pilhofer M."/>
        </authorList>
    </citation>
    <scope>NUCLEOTIDE SEQUENCE</scope>
    <source>
        <strain evidence="12">B-35</strain>
    </source>
</reference>
<keyword evidence="10" id="KW-0472">Membrane</keyword>
<keyword evidence="10" id="KW-1133">Transmembrane helix</keyword>
<protein>
    <recommendedName>
        <fullName evidence="8">Geranylgeranyl transferase type II subunit beta</fullName>
    </recommendedName>
    <alternativeName>
        <fullName evidence="9">Type II protein geranyl-geranyltransferase subunit beta</fullName>
    </alternativeName>
</protein>
<keyword evidence="5" id="KW-0479">Metal-binding</keyword>
<dbReference type="Pfam" id="PF00432">
    <property type="entry name" value="Prenyltrans"/>
    <property type="match status" value="2"/>
</dbReference>
<evidence type="ECO:0000313" key="12">
    <source>
        <dbReference type="EMBL" id="UYP44710.1"/>
    </source>
</evidence>
<evidence type="ECO:0000256" key="4">
    <source>
        <dbReference type="ARBA" id="ARBA00022679"/>
    </source>
</evidence>
<dbReference type="Gene3D" id="1.50.10.20">
    <property type="match status" value="1"/>
</dbReference>
<gene>
    <name evidence="12" type="ORF">NEF87_000995</name>
</gene>
<keyword evidence="3" id="KW-0637">Prenyltransferase</keyword>
<dbReference type="InterPro" id="IPR045089">
    <property type="entry name" value="PGGT1B-like"/>
</dbReference>
<keyword evidence="10" id="KW-0812">Transmembrane</keyword>
<feature type="domain" description="Prenyltransferase alpha-alpha toroid" evidence="11">
    <location>
        <begin position="12"/>
        <end position="84"/>
    </location>
</feature>
<keyword evidence="13" id="KW-1185">Reference proteome</keyword>
<evidence type="ECO:0000256" key="9">
    <source>
        <dbReference type="ARBA" id="ARBA00032766"/>
    </source>
</evidence>
<evidence type="ECO:0000256" key="2">
    <source>
        <dbReference type="ARBA" id="ARBA00010497"/>
    </source>
</evidence>
<dbReference type="InterPro" id="IPR008930">
    <property type="entry name" value="Terpenoid_cyclase/PrenylTrfase"/>
</dbReference>
<sequence>MKRRNMLTSLLLLIFTLSALGLDFSSATPRKVLLADFCAQNQTPTGGFTDTINGTAEEITEFTTYSNVYVLSIVDPEFEKISTDLSLTKNWFADKVDLFIEGNNRIPEMVYAFEGALLTNGSVEDLNTDGAFGKIENFLSSIDNGFAGGESIESNVIDTAFAVKFFNLTDTMSALPSTTDATKIANFLISCYDASTGAFKGSPTGFESLIDTYFALDALNILGQMDLVDDTMKTAIASYVEANYISESDNLRHYGGYSLTTTNVQSSLMATFYSVSILDLIGSETHPETLSWVLDRQNPLDYGFSDYSDQSTLPSSAKLSYYAVSTIQILDSEAFSDSRSAVMNEEKWEIESNGWVIAAIWIGSIGLIVVVGILVYKYKNRI</sequence>
<dbReference type="SUPFAM" id="SSF48239">
    <property type="entry name" value="Terpenoid cyclases/Protein prenyltransferases"/>
    <property type="match status" value="1"/>
</dbReference>
<keyword evidence="4" id="KW-0808">Transferase</keyword>
<evidence type="ECO:0000256" key="1">
    <source>
        <dbReference type="ARBA" id="ARBA00001947"/>
    </source>
</evidence>
<evidence type="ECO:0000259" key="11">
    <source>
        <dbReference type="Pfam" id="PF00432"/>
    </source>
</evidence>
<dbReference type="Proteomes" id="UP001208689">
    <property type="component" value="Chromosome"/>
</dbReference>